<reference evidence="1 2" key="1">
    <citation type="journal article" date="2016" name="Sci. Rep.">
        <title>Metabolic traits of an uncultured archaeal lineage -MSBL1- from brine pools of the Red Sea.</title>
        <authorList>
            <person name="Mwirichia R."/>
            <person name="Alam I."/>
            <person name="Rashid M."/>
            <person name="Vinu M."/>
            <person name="Ba-Alawi W."/>
            <person name="Anthony Kamau A."/>
            <person name="Kamanda Ngugi D."/>
            <person name="Goker M."/>
            <person name="Klenk H.P."/>
            <person name="Bajic V."/>
            <person name="Stingl U."/>
        </authorList>
    </citation>
    <scope>NUCLEOTIDE SEQUENCE [LARGE SCALE GENOMIC DNA]</scope>
    <source>
        <strain evidence="1">SCGC-AAA259J03</strain>
    </source>
</reference>
<dbReference type="InterPro" id="IPR010985">
    <property type="entry name" value="Ribbon_hlx_hlx"/>
</dbReference>
<evidence type="ECO:0000313" key="2">
    <source>
        <dbReference type="Proteomes" id="UP000070257"/>
    </source>
</evidence>
<keyword evidence="2" id="KW-1185">Reference proteome</keyword>
<dbReference type="SUPFAM" id="SSF47598">
    <property type="entry name" value="Ribbon-helix-helix"/>
    <property type="match status" value="1"/>
</dbReference>
<organism evidence="1 2">
    <name type="scientific">candidate division MSBL1 archaeon SCGC-AAA259J03</name>
    <dbReference type="NCBI Taxonomy" id="1698269"/>
    <lineage>
        <taxon>Archaea</taxon>
        <taxon>Methanobacteriati</taxon>
        <taxon>Methanobacteriota</taxon>
        <taxon>candidate division MSBL1</taxon>
    </lineage>
</organism>
<accession>A0A656YVV8</accession>
<comment type="caution">
    <text evidence="1">The sequence shown here is derived from an EMBL/GenBank/DDBJ whole genome shotgun (WGS) entry which is preliminary data.</text>
</comment>
<protein>
    <submittedName>
        <fullName evidence="1">CopG family transcriptional regulator</fullName>
    </submittedName>
</protein>
<dbReference type="AlphaFoldDB" id="A0A656YVV8"/>
<name>A0A656YVV8_9EURY</name>
<proteinExistence type="predicted"/>
<dbReference type="GO" id="GO:0006355">
    <property type="term" value="P:regulation of DNA-templated transcription"/>
    <property type="evidence" value="ECO:0007669"/>
    <property type="project" value="InterPro"/>
</dbReference>
<dbReference type="Proteomes" id="UP000070257">
    <property type="component" value="Unassembled WGS sequence"/>
</dbReference>
<dbReference type="EMBL" id="LHXT01000040">
    <property type="protein sequence ID" value="KXA97869.1"/>
    <property type="molecule type" value="Genomic_DNA"/>
</dbReference>
<sequence length="69" mass="8128">MSDKKVSIPESLYEKVKERCEGAGFESVSEYVTFVLREVVEEEEEEEKEFSKEDEEKVKERLRALGYMS</sequence>
<gene>
    <name evidence="1" type="ORF">AKJ39_02920</name>
</gene>
<evidence type="ECO:0000313" key="1">
    <source>
        <dbReference type="EMBL" id="KXA97869.1"/>
    </source>
</evidence>